<gene>
    <name evidence="2" type="ORF">ACI8B_210110</name>
</gene>
<evidence type="ECO:0000313" key="3">
    <source>
        <dbReference type="Proteomes" id="UP000430404"/>
    </source>
</evidence>
<evidence type="ECO:0000313" key="2">
    <source>
        <dbReference type="EMBL" id="VXA55313.1"/>
    </source>
</evidence>
<name>A0A653K5U2_9GAMM</name>
<feature type="region of interest" description="Disordered" evidence="1">
    <location>
        <begin position="1"/>
        <end position="54"/>
    </location>
</feature>
<feature type="compositionally biased region" description="Basic and acidic residues" evidence="1">
    <location>
        <begin position="1"/>
        <end position="22"/>
    </location>
</feature>
<reference evidence="2 3" key="1">
    <citation type="submission" date="2019-10" db="EMBL/GenBank/DDBJ databases">
        <authorList>
            <person name="Karimi E."/>
        </authorList>
    </citation>
    <scope>NUCLEOTIDE SEQUENCE [LARGE SCALE GENOMIC DNA]</scope>
    <source>
        <strain evidence="2">Acinetobacter sp. 8BE</strain>
    </source>
</reference>
<accession>A0A653K5U2</accession>
<dbReference type="AlphaFoldDB" id="A0A653K5U2"/>
<protein>
    <submittedName>
        <fullName evidence="2">Uncharacterized protein</fullName>
    </submittedName>
</protein>
<dbReference type="EMBL" id="CABWKZ010000014">
    <property type="protein sequence ID" value="VXA55313.1"/>
    <property type="molecule type" value="Genomic_DNA"/>
</dbReference>
<dbReference type="RefSeq" id="WP_171519252.1">
    <property type="nucleotide sequence ID" value="NZ_LR732744.1"/>
</dbReference>
<sequence>MTKEQKIIYEPHPVSPERKAELRGQGYKILDAVFKPEEEQTGKRNTRTPEQPKE</sequence>
<proteinExistence type="predicted"/>
<organism evidence="2 3">
    <name type="scientific">Acinetobacter proteolyticus</name>
    <dbReference type="NCBI Taxonomy" id="1776741"/>
    <lineage>
        <taxon>Bacteria</taxon>
        <taxon>Pseudomonadati</taxon>
        <taxon>Pseudomonadota</taxon>
        <taxon>Gammaproteobacteria</taxon>
        <taxon>Moraxellales</taxon>
        <taxon>Moraxellaceae</taxon>
        <taxon>Acinetobacter</taxon>
    </lineage>
</organism>
<evidence type="ECO:0000256" key="1">
    <source>
        <dbReference type="SAM" id="MobiDB-lite"/>
    </source>
</evidence>
<dbReference type="Proteomes" id="UP000430404">
    <property type="component" value="Unassembled WGS sequence"/>
</dbReference>